<evidence type="ECO:0000313" key="2">
    <source>
        <dbReference type="Proteomes" id="UP000265520"/>
    </source>
</evidence>
<dbReference type="EMBL" id="LXQA011062625">
    <property type="protein sequence ID" value="MCI83245.1"/>
    <property type="molecule type" value="Genomic_DNA"/>
</dbReference>
<accession>A0A392V8S6</accession>
<dbReference type="Proteomes" id="UP000265520">
    <property type="component" value="Unassembled WGS sequence"/>
</dbReference>
<feature type="non-terminal residue" evidence="1">
    <location>
        <position position="33"/>
    </location>
</feature>
<sequence>MTSHPSSALNDMSGIEGKVWCPIGKTSNVDRLT</sequence>
<protein>
    <submittedName>
        <fullName evidence="1">Uncharacterized protein</fullName>
    </submittedName>
</protein>
<name>A0A392V8S6_9FABA</name>
<proteinExistence type="predicted"/>
<dbReference type="AlphaFoldDB" id="A0A392V8S6"/>
<evidence type="ECO:0000313" key="1">
    <source>
        <dbReference type="EMBL" id="MCI83245.1"/>
    </source>
</evidence>
<reference evidence="1 2" key="1">
    <citation type="journal article" date="2018" name="Front. Plant Sci.">
        <title>Red Clover (Trifolium pratense) and Zigzag Clover (T. medium) - A Picture of Genomic Similarities and Differences.</title>
        <authorList>
            <person name="Dluhosova J."/>
            <person name="Istvanek J."/>
            <person name="Nedelnik J."/>
            <person name="Repkova J."/>
        </authorList>
    </citation>
    <scope>NUCLEOTIDE SEQUENCE [LARGE SCALE GENOMIC DNA]</scope>
    <source>
        <strain evidence="2">cv. 10/8</strain>
        <tissue evidence="1">Leaf</tissue>
    </source>
</reference>
<comment type="caution">
    <text evidence="1">The sequence shown here is derived from an EMBL/GenBank/DDBJ whole genome shotgun (WGS) entry which is preliminary data.</text>
</comment>
<keyword evidence="2" id="KW-1185">Reference proteome</keyword>
<organism evidence="1 2">
    <name type="scientific">Trifolium medium</name>
    <dbReference type="NCBI Taxonomy" id="97028"/>
    <lineage>
        <taxon>Eukaryota</taxon>
        <taxon>Viridiplantae</taxon>
        <taxon>Streptophyta</taxon>
        <taxon>Embryophyta</taxon>
        <taxon>Tracheophyta</taxon>
        <taxon>Spermatophyta</taxon>
        <taxon>Magnoliopsida</taxon>
        <taxon>eudicotyledons</taxon>
        <taxon>Gunneridae</taxon>
        <taxon>Pentapetalae</taxon>
        <taxon>rosids</taxon>
        <taxon>fabids</taxon>
        <taxon>Fabales</taxon>
        <taxon>Fabaceae</taxon>
        <taxon>Papilionoideae</taxon>
        <taxon>50 kb inversion clade</taxon>
        <taxon>NPAAA clade</taxon>
        <taxon>Hologalegina</taxon>
        <taxon>IRL clade</taxon>
        <taxon>Trifolieae</taxon>
        <taxon>Trifolium</taxon>
    </lineage>
</organism>